<protein>
    <submittedName>
        <fullName evidence="1">Uncharacterized protein</fullName>
    </submittedName>
</protein>
<proteinExistence type="predicted"/>
<evidence type="ECO:0000313" key="1">
    <source>
        <dbReference type="EMBL" id="OQR96900.1"/>
    </source>
</evidence>
<organism evidence="1 2">
    <name type="scientific">Achlya hypogyna</name>
    <name type="common">Oomycete</name>
    <name type="synonym">Protoachlya hypogyna</name>
    <dbReference type="NCBI Taxonomy" id="1202772"/>
    <lineage>
        <taxon>Eukaryota</taxon>
        <taxon>Sar</taxon>
        <taxon>Stramenopiles</taxon>
        <taxon>Oomycota</taxon>
        <taxon>Saprolegniomycetes</taxon>
        <taxon>Saprolegniales</taxon>
        <taxon>Achlyaceae</taxon>
        <taxon>Achlya</taxon>
    </lineage>
</organism>
<reference evidence="1 2" key="1">
    <citation type="journal article" date="2014" name="Genome Biol. Evol.">
        <title>The secreted proteins of Achlya hypogyna and Thraustotheca clavata identify the ancestral oomycete secretome and reveal gene acquisitions by horizontal gene transfer.</title>
        <authorList>
            <person name="Misner I."/>
            <person name="Blouin N."/>
            <person name="Leonard G."/>
            <person name="Richards T.A."/>
            <person name="Lane C.E."/>
        </authorList>
    </citation>
    <scope>NUCLEOTIDE SEQUENCE [LARGE SCALE GENOMIC DNA]</scope>
    <source>
        <strain evidence="1 2">ATCC 48635</strain>
    </source>
</reference>
<accession>A0A1V9ZGD3</accession>
<gene>
    <name evidence="1" type="ORF">ACHHYP_20650</name>
</gene>
<evidence type="ECO:0000313" key="2">
    <source>
        <dbReference type="Proteomes" id="UP000243579"/>
    </source>
</evidence>
<comment type="caution">
    <text evidence="1">The sequence shown here is derived from an EMBL/GenBank/DDBJ whole genome shotgun (WGS) entry which is preliminary data.</text>
</comment>
<keyword evidence="2" id="KW-1185">Reference proteome</keyword>
<dbReference type="AlphaFoldDB" id="A0A1V9ZGD3"/>
<dbReference type="Proteomes" id="UP000243579">
    <property type="component" value="Unassembled WGS sequence"/>
</dbReference>
<name>A0A1V9ZGD3_ACHHY</name>
<sequence>MNEAMKDATKRRNEVNRLLILCAAQKALSIRYQIAESSSNKYCVFRQEDMLSHWLVDLENL</sequence>
<dbReference type="EMBL" id="JNBR01000125">
    <property type="protein sequence ID" value="OQR96900.1"/>
    <property type="molecule type" value="Genomic_DNA"/>
</dbReference>